<dbReference type="Pfam" id="PF04937">
    <property type="entry name" value="DUF659"/>
    <property type="match status" value="1"/>
</dbReference>
<keyword evidence="3" id="KW-1185">Reference proteome</keyword>
<reference evidence="3" key="2">
    <citation type="journal article" date="2017" name="Nat. Plants">
        <title>The Aegilops tauschii genome reveals multiple impacts of transposons.</title>
        <authorList>
            <person name="Zhao G."/>
            <person name="Zou C."/>
            <person name="Li K."/>
            <person name="Wang K."/>
            <person name="Li T."/>
            <person name="Gao L."/>
            <person name="Zhang X."/>
            <person name="Wang H."/>
            <person name="Yang Z."/>
            <person name="Liu X."/>
            <person name="Jiang W."/>
            <person name="Mao L."/>
            <person name="Kong X."/>
            <person name="Jiao Y."/>
            <person name="Jia J."/>
        </authorList>
    </citation>
    <scope>NUCLEOTIDE SEQUENCE [LARGE SCALE GENOMIC DNA]</scope>
    <source>
        <strain evidence="3">cv. AL8/78</strain>
    </source>
</reference>
<dbReference type="Gramene" id="AET1Gv20505400.1">
    <property type="protein sequence ID" value="AET1Gv20505400.1"/>
    <property type="gene ID" value="AET1Gv20505400"/>
</dbReference>
<accession>A0A452YQM2</accession>
<evidence type="ECO:0000313" key="2">
    <source>
        <dbReference type="EnsemblPlants" id="AET1Gv20505400.1"/>
    </source>
</evidence>
<dbReference type="AlphaFoldDB" id="A0A452YQM2"/>
<dbReference type="SUPFAM" id="SSF53098">
    <property type="entry name" value="Ribonuclease H-like"/>
    <property type="match status" value="1"/>
</dbReference>
<dbReference type="InterPro" id="IPR012337">
    <property type="entry name" value="RNaseH-like_sf"/>
</dbReference>
<sequence>MYKKNIPFNAVNDDDFKQYCEALGRFGPKWKPPSQYMLREKMLLQEVERTKDLMKPHELERVETGCSIMTDAWTDKKRRRIMNLCVHCKLGTAFLESKEASTDAHTILYIFNYVVECIEKIGAENVVQVVKDNASNNMGAKEMLKGKWPKIFWSSCATHTLNLMVEAIGKLKQFGPTIIKAKQMTIFLYAHHKTLSLMRSFMKKRDTVRPGVTRFASAFITLQSLVSKKKELRAMVCSDEWEACKHTKTVKGKAANTTIMSRGFWKNVSLCIKVFEPLVKVLRLADGDGPSMASMYGELISAKREIKVAVENSEKHYLVITNAMNTKMSGRLDSPLHMAAYILNPKYSYADPSIFTDVEVVAALMEVMETFYYDDDIKQNKVFNIDFTKFKKKEGMFGKVAALKAMENNNFDAADWWPTLQHMAIRILNLTTSSSGCERNWSTFEMVTLRLLTISQI</sequence>
<reference evidence="2" key="5">
    <citation type="journal article" date="2021" name="G3 (Bethesda)">
        <title>Aegilops tauschii genome assembly Aet v5.0 features greater sequence contiguity and improved annotation.</title>
        <authorList>
            <person name="Wang L."/>
            <person name="Zhu T."/>
            <person name="Rodriguez J.C."/>
            <person name="Deal K.R."/>
            <person name="Dubcovsky J."/>
            <person name="McGuire P.E."/>
            <person name="Lux T."/>
            <person name="Spannagl M."/>
            <person name="Mayer K.F.X."/>
            <person name="Baldrich P."/>
            <person name="Meyers B.C."/>
            <person name="Huo N."/>
            <person name="Gu Y.Q."/>
            <person name="Zhou H."/>
            <person name="Devos K.M."/>
            <person name="Bennetzen J.L."/>
            <person name="Unver T."/>
            <person name="Budak H."/>
            <person name="Gulick P.J."/>
            <person name="Galiba G."/>
            <person name="Kalapos B."/>
            <person name="Nelson D.R."/>
            <person name="Li P."/>
            <person name="You F.M."/>
            <person name="Luo M.C."/>
            <person name="Dvorak J."/>
        </authorList>
    </citation>
    <scope>NUCLEOTIDE SEQUENCE [LARGE SCALE GENOMIC DNA]</scope>
    <source>
        <strain evidence="2">cv. AL8/78</strain>
    </source>
</reference>
<organism evidence="2 3">
    <name type="scientific">Aegilops tauschii subsp. strangulata</name>
    <name type="common">Goatgrass</name>
    <dbReference type="NCBI Taxonomy" id="200361"/>
    <lineage>
        <taxon>Eukaryota</taxon>
        <taxon>Viridiplantae</taxon>
        <taxon>Streptophyta</taxon>
        <taxon>Embryophyta</taxon>
        <taxon>Tracheophyta</taxon>
        <taxon>Spermatophyta</taxon>
        <taxon>Magnoliopsida</taxon>
        <taxon>Liliopsida</taxon>
        <taxon>Poales</taxon>
        <taxon>Poaceae</taxon>
        <taxon>BOP clade</taxon>
        <taxon>Pooideae</taxon>
        <taxon>Triticodae</taxon>
        <taxon>Triticeae</taxon>
        <taxon>Triticinae</taxon>
        <taxon>Aegilops</taxon>
    </lineage>
</organism>
<name>A0A452YQM2_AEGTS</name>
<dbReference type="InterPro" id="IPR007021">
    <property type="entry name" value="DUF659"/>
</dbReference>
<proteinExistence type="predicted"/>
<reference evidence="3" key="1">
    <citation type="journal article" date="2014" name="Science">
        <title>Ancient hybridizations among the ancestral genomes of bread wheat.</title>
        <authorList>
            <consortium name="International Wheat Genome Sequencing Consortium,"/>
            <person name="Marcussen T."/>
            <person name="Sandve S.R."/>
            <person name="Heier L."/>
            <person name="Spannagl M."/>
            <person name="Pfeifer M."/>
            <person name="Jakobsen K.S."/>
            <person name="Wulff B.B."/>
            <person name="Steuernagel B."/>
            <person name="Mayer K.F."/>
            <person name="Olsen O.A."/>
        </authorList>
    </citation>
    <scope>NUCLEOTIDE SEQUENCE [LARGE SCALE GENOMIC DNA]</scope>
    <source>
        <strain evidence="3">cv. AL8/78</strain>
    </source>
</reference>
<feature type="domain" description="DUF659" evidence="1">
    <location>
        <begin position="33"/>
        <end position="183"/>
    </location>
</feature>
<evidence type="ECO:0000313" key="3">
    <source>
        <dbReference type="Proteomes" id="UP000015105"/>
    </source>
</evidence>
<protein>
    <recommendedName>
        <fullName evidence="1">DUF659 domain-containing protein</fullName>
    </recommendedName>
</protein>
<dbReference type="PANTHER" id="PTHR32166">
    <property type="entry name" value="OSJNBA0013A04.12 PROTEIN"/>
    <property type="match status" value="1"/>
</dbReference>
<dbReference type="Proteomes" id="UP000015105">
    <property type="component" value="Chromosome 1D"/>
</dbReference>
<dbReference type="EnsemblPlants" id="AET1Gv20505400.1">
    <property type="protein sequence ID" value="AET1Gv20505400.1"/>
    <property type="gene ID" value="AET1Gv20505400"/>
</dbReference>
<reference evidence="2" key="4">
    <citation type="submission" date="2019-03" db="UniProtKB">
        <authorList>
            <consortium name="EnsemblPlants"/>
        </authorList>
    </citation>
    <scope>IDENTIFICATION</scope>
</reference>
<dbReference type="PANTHER" id="PTHR32166:SF74">
    <property type="entry name" value="OS05G0256350 PROTEIN"/>
    <property type="match status" value="1"/>
</dbReference>
<evidence type="ECO:0000259" key="1">
    <source>
        <dbReference type="Pfam" id="PF04937"/>
    </source>
</evidence>
<reference evidence="2" key="3">
    <citation type="journal article" date="2017" name="Nature">
        <title>Genome sequence of the progenitor of the wheat D genome Aegilops tauschii.</title>
        <authorList>
            <person name="Luo M.C."/>
            <person name="Gu Y.Q."/>
            <person name="Puiu D."/>
            <person name="Wang H."/>
            <person name="Twardziok S.O."/>
            <person name="Deal K.R."/>
            <person name="Huo N."/>
            <person name="Zhu T."/>
            <person name="Wang L."/>
            <person name="Wang Y."/>
            <person name="McGuire P.E."/>
            <person name="Liu S."/>
            <person name="Long H."/>
            <person name="Ramasamy R.K."/>
            <person name="Rodriguez J.C."/>
            <person name="Van S.L."/>
            <person name="Yuan L."/>
            <person name="Wang Z."/>
            <person name="Xia Z."/>
            <person name="Xiao L."/>
            <person name="Anderson O.D."/>
            <person name="Ouyang S."/>
            <person name="Liang Y."/>
            <person name="Zimin A.V."/>
            <person name="Pertea G."/>
            <person name="Qi P."/>
            <person name="Bennetzen J.L."/>
            <person name="Dai X."/>
            <person name="Dawson M.W."/>
            <person name="Muller H.G."/>
            <person name="Kugler K."/>
            <person name="Rivarola-Duarte L."/>
            <person name="Spannagl M."/>
            <person name="Mayer K.F.X."/>
            <person name="Lu F.H."/>
            <person name="Bevan M.W."/>
            <person name="Leroy P."/>
            <person name="Li P."/>
            <person name="You F.M."/>
            <person name="Sun Q."/>
            <person name="Liu Z."/>
            <person name="Lyons E."/>
            <person name="Wicker T."/>
            <person name="Salzberg S.L."/>
            <person name="Devos K.M."/>
            <person name="Dvorak J."/>
        </authorList>
    </citation>
    <scope>NUCLEOTIDE SEQUENCE [LARGE SCALE GENOMIC DNA]</scope>
    <source>
        <strain evidence="2">cv. AL8/78</strain>
    </source>
</reference>